<organism evidence="1 2">
    <name type="scientific">Variovorax paradoxus</name>
    <dbReference type="NCBI Taxonomy" id="34073"/>
    <lineage>
        <taxon>Bacteria</taxon>
        <taxon>Pseudomonadati</taxon>
        <taxon>Pseudomonadota</taxon>
        <taxon>Betaproteobacteria</taxon>
        <taxon>Burkholderiales</taxon>
        <taxon>Comamonadaceae</taxon>
        <taxon>Variovorax</taxon>
    </lineage>
</organism>
<evidence type="ECO:0000313" key="2">
    <source>
        <dbReference type="Proteomes" id="UP000425817"/>
    </source>
</evidence>
<dbReference type="SUPFAM" id="SSF103088">
    <property type="entry name" value="OmpA-like"/>
    <property type="match status" value="1"/>
</dbReference>
<accession>A0A6I6H0J6</accession>
<reference evidence="1 2" key="1">
    <citation type="submission" date="2019-12" db="EMBL/GenBank/DDBJ databases">
        <title>Hybrid Genome Assemblies of two High G+C Isolates from Undergraduate Microbiology Courses.</title>
        <authorList>
            <person name="Ne Ville C.J."/>
            <person name="Enright D."/>
            <person name="Hernandez I."/>
            <person name="Dodsworth J."/>
            <person name="Orwin P.M."/>
        </authorList>
    </citation>
    <scope>NUCLEOTIDE SEQUENCE [LARGE SCALE GENOMIC DNA]</scope>
    <source>
        <strain evidence="1 2">CSUSB</strain>
    </source>
</reference>
<gene>
    <name evidence="1" type="ORF">GOQ09_01790</name>
</gene>
<dbReference type="AlphaFoldDB" id="A0A6I6H0J6"/>
<dbReference type="InterPro" id="IPR036737">
    <property type="entry name" value="OmpA-like_sf"/>
</dbReference>
<dbReference type="EMBL" id="CP046622">
    <property type="protein sequence ID" value="QGW80400.1"/>
    <property type="molecule type" value="Genomic_DNA"/>
</dbReference>
<proteinExistence type="predicted"/>
<sequence>MLLFRFGQFRSAASGPLTTVSRPATVCQHRMLRLTADARIMNRLLNFLVAAAAILGASSAYSLSPARARGVEVTFLPHATSLTEEQRSRIQYAVEELHQKDWCWFGAAVVTGFSNASEGERKRQEHLALARAQYVAGLLELYGIPHSHVYSYVGRNPDGKWSYDAAQSLQFVSVEFNATSRLGIVGPCPILNAPSGLRLSPLDGHPHK</sequence>
<evidence type="ECO:0000313" key="1">
    <source>
        <dbReference type="EMBL" id="QGW80400.1"/>
    </source>
</evidence>
<name>A0A6I6H0J6_VARPD</name>
<protein>
    <submittedName>
        <fullName evidence="1">OmpA family protein</fullName>
    </submittedName>
</protein>
<dbReference type="Proteomes" id="UP000425817">
    <property type="component" value="Chromosome"/>
</dbReference>